<evidence type="ECO:0000256" key="1">
    <source>
        <dbReference type="SAM" id="Phobius"/>
    </source>
</evidence>
<keyword evidence="1" id="KW-0812">Transmembrane</keyword>
<name>A0A1D3L4S8_9EURY</name>
<evidence type="ECO:0000313" key="2">
    <source>
        <dbReference type="EMBL" id="SCG86548.1"/>
    </source>
</evidence>
<evidence type="ECO:0008006" key="4">
    <source>
        <dbReference type="Google" id="ProtNLM"/>
    </source>
</evidence>
<feature type="transmembrane region" description="Helical" evidence="1">
    <location>
        <begin position="243"/>
        <end position="264"/>
    </location>
</feature>
<dbReference type="RefSeq" id="WP_071907600.1">
    <property type="nucleotide sequence ID" value="NZ_LT607756.1"/>
</dbReference>
<sequence>MAPENLKIIGTAHVSEKSVEEVRETIINEKPDVVAIELCANRYYSMLAEKNGEEKKDPSIKELIKGNNLTLFFVSSFLSYFQRKIGDDLGVKPGSEMLAAIEAAEETGAKIALIDRDIQVTLKRAMNQMSIWEKMKFFYGFIASFFAKDDEIEDVESIKEGDMLEEVMEYFREVSPKAYHVLVTERNGYMARRLLDIDAENVVAVVGAGHKEGITECMNHPEKIPPLQELMTLSESKISLGKIFLYSIPALFILIFVGAFLSGINLKTSLLQYVLLTGGLAFLGSLLAGSKIYSAVTAFLVAPITAIHPLLAAGWFAGIVEAKFRHVSMEDMHNITKCESFRELLHNNLFRVLLVVVGANIGCSIGTFISIPEIIYPLFMKIIHPFLYVIGGFWHLLWQIF</sequence>
<organism evidence="2 3">
    <name type="scientific">Methanobacterium congolense</name>
    <dbReference type="NCBI Taxonomy" id="118062"/>
    <lineage>
        <taxon>Archaea</taxon>
        <taxon>Methanobacteriati</taxon>
        <taxon>Methanobacteriota</taxon>
        <taxon>Methanomada group</taxon>
        <taxon>Methanobacteria</taxon>
        <taxon>Methanobacteriales</taxon>
        <taxon>Methanobacteriaceae</taxon>
        <taxon>Methanobacterium</taxon>
    </lineage>
</organism>
<dbReference type="Pfam" id="PF01963">
    <property type="entry name" value="TraB_PrgY_gumN"/>
    <property type="match status" value="1"/>
</dbReference>
<feature type="transmembrane region" description="Helical" evidence="1">
    <location>
        <begin position="349"/>
        <end position="371"/>
    </location>
</feature>
<dbReference type="InterPro" id="IPR046345">
    <property type="entry name" value="TraB_PrgY-like"/>
</dbReference>
<feature type="transmembrane region" description="Helical" evidence="1">
    <location>
        <begin position="296"/>
        <end position="320"/>
    </location>
</feature>
<accession>A0A1D3L4S8</accession>
<keyword evidence="3" id="KW-1185">Reference proteome</keyword>
<proteinExistence type="predicted"/>
<dbReference type="NCBIfam" id="TIGR00261">
    <property type="entry name" value="traB"/>
    <property type="match status" value="1"/>
</dbReference>
<gene>
    <name evidence="2" type="ORF">MCBB_2000</name>
</gene>
<protein>
    <recommendedName>
        <fullName evidence="4">TraB family protein</fullName>
    </recommendedName>
</protein>
<evidence type="ECO:0000313" key="3">
    <source>
        <dbReference type="Proteomes" id="UP000094707"/>
    </source>
</evidence>
<feature type="transmembrane region" description="Helical" evidence="1">
    <location>
        <begin position="270"/>
        <end position="289"/>
    </location>
</feature>
<keyword evidence="1" id="KW-0472">Membrane</keyword>
<reference evidence="2 3" key="1">
    <citation type="submission" date="2016-08" db="EMBL/GenBank/DDBJ databases">
        <authorList>
            <person name="Seilhamer J.J."/>
        </authorList>
    </citation>
    <scope>NUCLEOTIDE SEQUENCE [LARGE SCALE GENOMIC DNA]</scope>
    <source>
        <strain evidence="2">Buetzberg</strain>
    </source>
</reference>
<dbReference type="Proteomes" id="UP000094707">
    <property type="component" value="Chromosome I"/>
</dbReference>
<dbReference type="PATRIC" id="fig|129848.4.peg.2049"/>
<dbReference type="CDD" id="cd14726">
    <property type="entry name" value="TraB_PrgY-like"/>
    <property type="match status" value="1"/>
</dbReference>
<dbReference type="InterPro" id="IPR002816">
    <property type="entry name" value="TraB/PrgY/GumN_fam"/>
</dbReference>
<dbReference type="STRING" id="118062.MCBB_2000"/>
<feature type="transmembrane region" description="Helical" evidence="1">
    <location>
        <begin position="378"/>
        <end position="398"/>
    </location>
</feature>
<dbReference type="KEGG" id="mcub:MCBB_2000"/>
<dbReference type="PANTHER" id="PTHR21530">
    <property type="entry name" value="PHEROMONE SHUTDOWN PROTEIN"/>
    <property type="match status" value="1"/>
</dbReference>
<dbReference type="AlphaFoldDB" id="A0A1D3L4S8"/>
<dbReference type="PANTHER" id="PTHR21530:SF7">
    <property type="entry name" value="TRAB DOMAIN-CONTAINING PROTEIN"/>
    <property type="match status" value="1"/>
</dbReference>
<dbReference type="InterPro" id="IPR005230">
    <property type="entry name" value="TraB_bac"/>
</dbReference>
<dbReference type="OrthoDB" id="185689at2157"/>
<keyword evidence="1" id="KW-1133">Transmembrane helix</keyword>
<dbReference type="GeneID" id="30412836"/>
<dbReference type="EMBL" id="LT607756">
    <property type="protein sequence ID" value="SCG86548.1"/>
    <property type="molecule type" value="Genomic_DNA"/>
</dbReference>